<keyword evidence="3" id="KW-1185">Reference proteome</keyword>
<feature type="transmembrane region" description="Helical" evidence="1">
    <location>
        <begin position="77"/>
        <end position="95"/>
    </location>
</feature>
<dbReference type="RefSeq" id="WP_075129847.1">
    <property type="nucleotide sequence ID" value="NZ_MSIE01000090.1"/>
</dbReference>
<sequence>MASSDRTLPTGAAARPAPLLGPTTASTVLVGATAVAALLDAWTAWYHHGVAVEYGAGTPGVWVSDLTSAASTSRTAGTLYLISLVATAVALLVWVARTRANARLAGQYEGSGYRVLAVAGWFPVSLATVVVTLGTAALLGAEPTLDELARLATLDSAVAVVQVVTAVAVIVLLRRRPVVVPAPR</sequence>
<organism evidence="2 3">
    <name type="scientific">Actinophytocola xanthii</name>
    <dbReference type="NCBI Taxonomy" id="1912961"/>
    <lineage>
        <taxon>Bacteria</taxon>
        <taxon>Bacillati</taxon>
        <taxon>Actinomycetota</taxon>
        <taxon>Actinomycetes</taxon>
        <taxon>Pseudonocardiales</taxon>
        <taxon>Pseudonocardiaceae</taxon>
    </lineage>
</organism>
<name>A0A1Q8C3L3_9PSEU</name>
<dbReference type="AlphaFoldDB" id="A0A1Q8C3L3"/>
<keyword evidence="1" id="KW-1133">Transmembrane helix</keyword>
<comment type="caution">
    <text evidence="2">The sequence shown here is derived from an EMBL/GenBank/DDBJ whole genome shotgun (WGS) entry which is preliminary data.</text>
</comment>
<feature type="transmembrane region" description="Helical" evidence="1">
    <location>
        <begin position="115"/>
        <end position="139"/>
    </location>
</feature>
<keyword evidence="1" id="KW-0472">Membrane</keyword>
<protein>
    <recommendedName>
        <fullName evidence="4">DUF4328 domain-containing protein</fullName>
    </recommendedName>
</protein>
<dbReference type="EMBL" id="MSIE01000090">
    <property type="protein sequence ID" value="OLF08948.1"/>
    <property type="molecule type" value="Genomic_DNA"/>
</dbReference>
<evidence type="ECO:0000256" key="1">
    <source>
        <dbReference type="SAM" id="Phobius"/>
    </source>
</evidence>
<feature type="transmembrane region" description="Helical" evidence="1">
    <location>
        <begin position="151"/>
        <end position="173"/>
    </location>
</feature>
<reference evidence="2 3" key="1">
    <citation type="submission" date="2016-12" db="EMBL/GenBank/DDBJ databases">
        <title>The draft genome sequence of Actinophytocola sp. 11-183.</title>
        <authorList>
            <person name="Wang W."/>
            <person name="Yuan L."/>
        </authorList>
    </citation>
    <scope>NUCLEOTIDE SEQUENCE [LARGE SCALE GENOMIC DNA]</scope>
    <source>
        <strain evidence="2 3">11-183</strain>
    </source>
</reference>
<evidence type="ECO:0000313" key="2">
    <source>
        <dbReference type="EMBL" id="OLF08948.1"/>
    </source>
</evidence>
<dbReference type="Proteomes" id="UP000185596">
    <property type="component" value="Unassembled WGS sequence"/>
</dbReference>
<proteinExistence type="predicted"/>
<evidence type="ECO:0008006" key="4">
    <source>
        <dbReference type="Google" id="ProtNLM"/>
    </source>
</evidence>
<evidence type="ECO:0000313" key="3">
    <source>
        <dbReference type="Proteomes" id="UP000185596"/>
    </source>
</evidence>
<keyword evidence="1" id="KW-0812">Transmembrane</keyword>
<gene>
    <name evidence="2" type="ORF">BU204_33640</name>
</gene>
<accession>A0A1Q8C3L3</accession>